<dbReference type="OrthoDB" id="9788453at2"/>
<keyword evidence="2" id="KW-1185">Reference proteome</keyword>
<dbReference type="Proteomes" id="UP000030643">
    <property type="component" value="Unassembled WGS sequence"/>
</dbReference>
<dbReference type="EMBL" id="DF820487">
    <property type="protein sequence ID" value="GAK30708.1"/>
    <property type="molecule type" value="Genomic_DNA"/>
</dbReference>
<protein>
    <submittedName>
        <fullName evidence="1">Uncharacterized protein</fullName>
    </submittedName>
</protein>
<gene>
    <name evidence="1" type="ORF">WOSG25_041490</name>
</gene>
<organism evidence="1 2">
    <name type="scientific">Weissella oryzae (strain DSM 25784 / JCM 18191 / LMG 30913 / SG25)</name>
    <dbReference type="NCBI Taxonomy" id="1329250"/>
    <lineage>
        <taxon>Bacteria</taxon>
        <taxon>Bacillati</taxon>
        <taxon>Bacillota</taxon>
        <taxon>Bacilli</taxon>
        <taxon>Lactobacillales</taxon>
        <taxon>Lactobacillaceae</taxon>
        <taxon>Weissella</taxon>
    </lineage>
</organism>
<proteinExistence type="predicted"/>
<evidence type="ECO:0000313" key="1">
    <source>
        <dbReference type="EMBL" id="GAK30708.1"/>
    </source>
</evidence>
<reference evidence="2" key="1">
    <citation type="journal article" date="2014" name="Genome Announc.">
        <title>Draft genome sequence of Weissella oryzae SG25T, isolated from fermented rice grains.</title>
        <authorList>
            <person name="Tanizawa Y."/>
            <person name="Fujisawa T."/>
            <person name="Mochizuki T."/>
            <person name="Kaminuma E."/>
            <person name="Suzuki Y."/>
            <person name="Nakamura Y."/>
            <person name="Tohno M."/>
        </authorList>
    </citation>
    <scope>NUCLEOTIDE SEQUENCE [LARGE SCALE GENOMIC DNA]</scope>
    <source>
        <strain evidence="2">DSM 25784 / JCM 18191 / LMG 30913 / SG25</strain>
    </source>
</reference>
<name>A0A069CU03_WEIOS</name>
<evidence type="ECO:0000313" key="2">
    <source>
        <dbReference type="Proteomes" id="UP000030643"/>
    </source>
</evidence>
<sequence>MRNQVELTPTAELNADLAKVQAAIEQPNLETQGKDGHFGKYIDKAIVEKVIRNAIKKADVPISYQQQTLLDLDSNGNRIQYVVTTIRHGSGEAIALEGMPVPFDNKPQTNKSNLTYSERTSLAQAFMVVADSEDDGQQITEIARMKQDQERQLSAIIAKIKELMKLVPKEKLAAVMAVIQKKEADAIPSGLDRLKINSASMLLGAVTLLTNDNLSNIES</sequence>
<accession>A0A069CU03</accession>
<dbReference type="RefSeq" id="WP_045476585.1">
    <property type="nucleotide sequence ID" value="NZ_DF820487.1"/>
</dbReference>
<dbReference type="AlphaFoldDB" id="A0A069CU03"/>